<dbReference type="RefSeq" id="WP_194096511.1">
    <property type="nucleotide sequence ID" value="NZ_JADFTZ010000005.1"/>
</dbReference>
<protein>
    <submittedName>
        <fullName evidence="1">Acyloxyacyl hydrolase</fullName>
    </submittedName>
</protein>
<proteinExistence type="predicted"/>
<gene>
    <name evidence="1" type="ORF">IM755_10315</name>
</gene>
<dbReference type="EMBL" id="JADFTZ010000005">
    <property type="protein sequence ID" value="MBE9577102.1"/>
    <property type="molecule type" value="Genomic_DNA"/>
</dbReference>
<sequence>MNLKKLLFISFIFSVIIPKSFSQTTFNVEYVLGKTSPANEFFPELKVNQTLSLFVGKKHFSDEAWVQSLQNPETGILFQYSNYGNNEFVGSSYSLMPYLEIPLFHSKTKRLFLNTAIGASYFNKNYDDGKNWQNKAISTDFTWAYRLFLNYSIFSNTYLDTRASIGYSHHSNGHIKWPNQGLNTFSAGLNFKFNPQKAKTDSITINDSKYTPVKFYQIKTGIGQQSIYRLYNDTKEVYSTSFAFGKIYKNTYKIGIGFFYTFYENYYDYIKEENFLVNEDYPELKKNPIYNSSAYGVFINGELLMNHFAAEAQLGINIDKPFYKIDYRLNSEIYVPETGDYVPSELDSYYKLKRFISGKLGLKYYAWNTKNMPKHNVSLGAYICSNLGQADYTELSLGYTYIIK</sequence>
<organism evidence="1 2">
    <name type="scientific">Flavobacterium proteolyticum</name>
    <dbReference type="NCBI Taxonomy" id="2911683"/>
    <lineage>
        <taxon>Bacteria</taxon>
        <taxon>Pseudomonadati</taxon>
        <taxon>Bacteroidota</taxon>
        <taxon>Flavobacteriia</taxon>
        <taxon>Flavobacteriales</taxon>
        <taxon>Flavobacteriaceae</taxon>
        <taxon>Flavobacterium</taxon>
    </lineage>
</organism>
<dbReference type="Pfam" id="PF09411">
    <property type="entry name" value="PagL"/>
    <property type="match status" value="1"/>
</dbReference>
<reference evidence="1 2" key="1">
    <citation type="submission" date="2020-10" db="EMBL/GenBank/DDBJ databases">
        <title>The genome sequence of Flavobacterium aquaticum 1Y8A.</title>
        <authorList>
            <person name="Liu Y."/>
        </authorList>
    </citation>
    <scope>NUCLEOTIDE SEQUENCE [LARGE SCALE GENOMIC DNA]</scope>
    <source>
        <strain evidence="1 2">1Y8A</strain>
    </source>
</reference>
<dbReference type="InterPro" id="IPR018550">
    <property type="entry name" value="Lipid-A_deacylase-rel"/>
</dbReference>
<dbReference type="GO" id="GO:0016787">
    <property type="term" value="F:hydrolase activity"/>
    <property type="evidence" value="ECO:0007669"/>
    <property type="project" value="UniProtKB-KW"/>
</dbReference>
<dbReference type="Proteomes" id="UP000656274">
    <property type="component" value="Unassembled WGS sequence"/>
</dbReference>
<keyword evidence="1" id="KW-0378">Hydrolase</keyword>
<keyword evidence="2" id="KW-1185">Reference proteome</keyword>
<evidence type="ECO:0000313" key="1">
    <source>
        <dbReference type="EMBL" id="MBE9577102.1"/>
    </source>
</evidence>
<accession>A0ABR9WTW6</accession>
<dbReference type="Gene3D" id="2.40.160.20">
    <property type="match status" value="1"/>
</dbReference>
<evidence type="ECO:0000313" key="2">
    <source>
        <dbReference type="Proteomes" id="UP000656274"/>
    </source>
</evidence>
<name>A0ABR9WTW6_9FLAO</name>
<comment type="caution">
    <text evidence="1">The sequence shown here is derived from an EMBL/GenBank/DDBJ whole genome shotgun (WGS) entry which is preliminary data.</text>
</comment>